<dbReference type="Proteomes" id="UP001152320">
    <property type="component" value="Chromosome 1"/>
</dbReference>
<feature type="domain" description="Chromo" evidence="1">
    <location>
        <begin position="12"/>
        <end position="50"/>
    </location>
</feature>
<evidence type="ECO:0000313" key="2">
    <source>
        <dbReference type="EMBL" id="KAJ8050974.1"/>
    </source>
</evidence>
<comment type="caution">
    <text evidence="2">The sequence shown here is derived from an EMBL/GenBank/DDBJ whole genome shotgun (WGS) entry which is preliminary data.</text>
</comment>
<protein>
    <recommendedName>
        <fullName evidence="1">Chromo domain-containing protein</fullName>
    </recommendedName>
</protein>
<accession>A0A9Q1CUF9</accession>
<dbReference type="EMBL" id="JAIZAY010000001">
    <property type="protein sequence ID" value="KAJ8050974.1"/>
    <property type="molecule type" value="Genomic_DNA"/>
</dbReference>
<dbReference type="CDD" id="cd00024">
    <property type="entry name" value="CD_CSD"/>
    <property type="match status" value="1"/>
</dbReference>
<dbReference type="InterPro" id="IPR000953">
    <property type="entry name" value="Chromo/chromo_shadow_dom"/>
</dbReference>
<dbReference type="Gene3D" id="2.40.50.40">
    <property type="match status" value="1"/>
</dbReference>
<evidence type="ECO:0000313" key="3">
    <source>
        <dbReference type="Proteomes" id="UP001152320"/>
    </source>
</evidence>
<proteinExistence type="predicted"/>
<dbReference type="SUPFAM" id="SSF54160">
    <property type="entry name" value="Chromo domain-like"/>
    <property type="match status" value="1"/>
</dbReference>
<keyword evidence="3" id="KW-1185">Reference proteome</keyword>
<name>A0A9Q1CUF9_HOLLE</name>
<gene>
    <name evidence="2" type="ORF">HOLleu_04368</name>
</gene>
<dbReference type="InterPro" id="IPR016197">
    <property type="entry name" value="Chromo-like_dom_sf"/>
</dbReference>
<dbReference type="PROSITE" id="PS50013">
    <property type="entry name" value="CHROMO_2"/>
    <property type="match status" value="1"/>
</dbReference>
<sequence length="50" mass="5970">MQKVYLPQGALLRKEKVLKKRKINGRVEYFVKWKGYPAKFNSWVSDIEKA</sequence>
<dbReference type="InterPro" id="IPR023780">
    <property type="entry name" value="Chromo_domain"/>
</dbReference>
<evidence type="ECO:0000259" key="1">
    <source>
        <dbReference type="PROSITE" id="PS50013"/>
    </source>
</evidence>
<dbReference type="AlphaFoldDB" id="A0A9Q1CUF9"/>
<organism evidence="2 3">
    <name type="scientific">Holothuria leucospilota</name>
    <name type="common">Black long sea cucumber</name>
    <name type="synonym">Mertensiothuria leucospilota</name>
    <dbReference type="NCBI Taxonomy" id="206669"/>
    <lineage>
        <taxon>Eukaryota</taxon>
        <taxon>Metazoa</taxon>
        <taxon>Echinodermata</taxon>
        <taxon>Eleutherozoa</taxon>
        <taxon>Echinozoa</taxon>
        <taxon>Holothuroidea</taxon>
        <taxon>Aspidochirotacea</taxon>
        <taxon>Aspidochirotida</taxon>
        <taxon>Holothuriidae</taxon>
        <taxon>Holothuria</taxon>
    </lineage>
</organism>
<dbReference type="Pfam" id="PF00385">
    <property type="entry name" value="Chromo"/>
    <property type="match status" value="1"/>
</dbReference>
<reference evidence="2" key="1">
    <citation type="submission" date="2021-10" db="EMBL/GenBank/DDBJ databases">
        <title>Tropical sea cucumber genome reveals ecological adaptation and Cuvierian tubules defense mechanism.</title>
        <authorList>
            <person name="Chen T."/>
        </authorList>
    </citation>
    <scope>NUCLEOTIDE SEQUENCE</scope>
    <source>
        <strain evidence="2">Nanhai2018</strain>
        <tissue evidence="2">Muscle</tissue>
    </source>
</reference>